<name>A0A1B7YF53_COLHI</name>
<evidence type="ECO:0000313" key="3">
    <source>
        <dbReference type="Proteomes" id="UP000092177"/>
    </source>
</evidence>
<proteinExistence type="predicted"/>
<dbReference type="KEGG" id="chig:CH63R_06439"/>
<dbReference type="RefSeq" id="XP_018159264.1">
    <property type="nucleotide sequence ID" value="XM_018301414.1"/>
</dbReference>
<accession>A0A1B7YF53</accession>
<feature type="compositionally biased region" description="Basic and acidic residues" evidence="1">
    <location>
        <begin position="81"/>
        <end position="101"/>
    </location>
</feature>
<comment type="caution">
    <text evidence="2">The sequence shown here is derived from an EMBL/GenBank/DDBJ whole genome shotgun (WGS) entry which is preliminary data.</text>
</comment>
<dbReference type="AlphaFoldDB" id="A0A1B7YF53"/>
<feature type="region of interest" description="Disordered" evidence="1">
    <location>
        <begin position="67"/>
        <end position="101"/>
    </location>
</feature>
<gene>
    <name evidence="2" type="ORF">CH63R_06439</name>
</gene>
<evidence type="ECO:0000256" key="1">
    <source>
        <dbReference type="SAM" id="MobiDB-lite"/>
    </source>
</evidence>
<dbReference type="EMBL" id="LTAN01000004">
    <property type="protein sequence ID" value="OBR10747.1"/>
    <property type="molecule type" value="Genomic_DNA"/>
</dbReference>
<keyword evidence="3" id="KW-1185">Reference proteome</keyword>
<organism evidence="2 3">
    <name type="scientific">Colletotrichum higginsianum (strain IMI 349063)</name>
    <name type="common">Crucifer anthracnose fungus</name>
    <dbReference type="NCBI Taxonomy" id="759273"/>
    <lineage>
        <taxon>Eukaryota</taxon>
        <taxon>Fungi</taxon>
        <taxon>Dikarya</taxon>
        <taxon>Ascomycota</taxon>
        <taxon>Pezizomycotina</taxon>
        <taxon>Sordariomycetes</taxon>
        <taxon>Hypocreomycetidae</taxon>
        <taxon>Glomerellales</taxon>
        <taxon>Glomerellaceae</taxon>
        <taxon>Colletotrichum</taxon>
        <taxon>Colletotrichum destructivum species complex</taxon>
    </lineage>
</organism>
<sequence>MDPVHHGVGWPTRQIFPVGNLEEEGDRWTLRGVSLSYAHGPGNPGCPQFGRIYMVVSSIDRPLAGMSRGAEQGSIGVEPPHMNRDTEGRQSEREREKERIRKEKSDWDLDLGFRAEPAQRLRGAPLSFRASTWVCFFSFFFFLVPGNPSDPGKTSTIPLPGIVWLAGGALCDRATLSRREKLRELQPGRLAGRQQVTRAWNKVWSGFLVSFGKAEGGQPLMVHCICVFSLVSRASTMYDYPGSMWPGYYVLQKDPSSSSSRGVCFFLFFFFCKSSMHARPPKKNFRECCVVCVCVCVRVCEIRRLCRQASQSGDGFHNTPGLCPGWGHSATLRLCDFESTE</sequence>
<dbReference type="VEuPathDB" id="FungiDB:CH63R_06439"/>
<dbReference type="GeneID" id="28865521"/>
<protein>
    <submittedName>
        <fullName evidence="2">Uncharacterized protein</fullName>
    </submittedName>
</protein>
<dbReference type="Proteomes" id="UP000092177">
    <property type="component" value="Chromosome 4"/>
</dbReference>
<evidence type="ECO:0000313" key="2">
    <source>
        <dbReference type="EMBL" id="OBR10747.1"/>
    </source>
</evidence>
<reference evidence="3" key="1">
    <citation type="journal article" date="2017" name="BMC Genomics">
        <title>Gapless genome assembly of Colletotrichum higginsianum reveals chromosome structure and association of transposable elements with secondary metabolite gene clusters.</title>
        <authorList>
            <person name="Dallery J.-F."/>
            <person name="Lapalu N."/>
            <person name="Zampounis A."/>
            <person name="Pigne S."/>
            <person name="Luyten I."/>
            <person name="Amselem J."/>
            <person name="Wittenberg A.H.J."/>
            <person name="Zhou S."/>
            <person name="de Queiroz M.V."/>
            <person name="Robin G.P."/>
            <person name="Auger A."/>
            <person name="Hainaut M."/>
            <person name="Henrissat B."/>
            <person name="Kim K.-T."/>
            <person name="Lee Y.-H."/>
            <person name="Lespinet O."/>
            <person name="Schwartz D.C."/>
            <person name="Thon M.R."/>
            <person name="O'Connell R.J."/>
        </authorList>
    </citation>
    <scope>NUCLEOTIDE SEQUENCE [LARGE SCALE GENOMIC DNA]</scope>
    <source>
        <strain evidence="3">IMI 349063</strain>
    </source>
</reference>